<dbReference type="SMART" id="SM00895">
    <property type="entry name" value="FCD"/>
    <property type="match status" value="1"/>
</dbReference>
<keyword evidence="3" id="KW-0804">Transcription</keyword>
<evidence type="ECO:0000256" key="3">
    <source>
        <dbReference type="ARBA" id="ARBA00023163"/>
    </source>
</evidence>
<evidence type="ECO:0000256" key="1">
    <source>
        <dbReference type="ARBA" id="ARBA00023015"/>
    </source>
</evidence>
<dbReference type="InterPro" id="IPR011711">
    <property type="entry name" value="GntR_C"/>
</dbReference>
<dbReference type="InterPro" id="IPR008920">
    <property type="entry name" value="TF_FadR/GntR_C"/>
</dbReference>
<keyword evidence="2" id="KW-0238">DNA-binding</keyword>
<evidence type="ECO:0000313" key="5">
    <source>
        <dbReference type="EMBL" id="QDU80350.1"/>
    </source>
</evidence>
<dbReference type="InterPro" id="IPR036388">
    <property type="entry name" value="WH-like_DNA-bd_sf"/>
</dbReference>
<dbReference type="InterPro" id="IPR036390">
    <property type="entry name" value="WH_DNA-bd_sf"/>
</dbReference>
<dbReference type="PANTHER" id="PTHR43537:SF24">
    <property type="entry name" value="GLUCONATE OPERON TRANSCRIPTIONAL REPRESSOR"/>
    <property type="match status" value="1"/>
</dbReference>
<name>A0A518CM91_9PLAN</name>
<dbReference type="Gene3D" id="1.20.120.530">
    <property type="entry name" value="GntR ligand-binding domain-like"/>
    <property type="match status" value="1"/>
</dbReference>
<dbReference type="PANTHER" id="PTHR43537">
    <property type="entry name" value="TRANSCRIPTIONAL REGULATOR, GNTR FAMILY"/>
    <property type="match status" value="1"/>
</dbReference>
<dbReference type="Proteomes" id="UP000317178">
    <property type="component" value="Chromosome"/>
</dbReference>
<feature type="domain" description="HTH gntR-type" evidence="4">
    <location>
        <begin position="17"/>
        <end position="85"/>
    </location>
</feature>
<keyword evidence="6" id="KW-1185">Reference proteome</keyword>
<gene>
    <name evidence="5" type="ORF">Pla110_20770</name>
</gene>
<evidence type="ECO:0000259" key="4">
    <source>
        <dbReference type="PROSITE" id="PS50949"/>
    </source>
</evidence>
<dbReference type="KEGG" id="plon:Pla110_20770"/>
<dbReference type="EMBL" id="CP036281">
    <property type="protein sequence ID" value="QDU80350.1"/>
    <property type="molecule type" value="Genomic_DNA"/>
</dbReference>
<keyword evidence="1" id="KW-0805">Transcription regulation</keyword>
<dbReference type="InterPro" id="IPR000524">
    <property type="entry name" value="Tscrpt_reg_HTH_GntR"/>
</dbReference>
<dbReference type="SMART" id="SM00345">
    <property type="entry name" value="HTH_GNTR"/>
    <property type="match status" value="1"/>
</dbReference>
<dbReference type="PROSITE" id="PS50949">
    <property type="entry name" value="HTH_GNTR"/>
    <property type="match status" value="1"/>
</dbReference>
<dbReference type="Gene3D" id="1.10.10.10">
    <property type="entry name" value="Winged helix-like DNA-binding domain superfamily/Winged helix DNA-binding domain"/>
    <property type="match status" value="1"/>
</dbReference>
<dbReference type="Pfam" id="PF00392">
    <property type="entry name" value="GntR"/>
    <property type="match status" value="1"/>
</dbReference>
<dbReference type="SUPFAM" id="SSF48008">
    <property type="entry name" value="GntR ligand-binding domain-like"/>
    <property type="match status" value="1"/>
</dbReference>
<reference evidence="5 6" key="1">
    <citation type="submission" date="2019-02" db="EMBL/GenBank/DDBJ databases">
        <title>Deep-cultivation of Planctomycetes and their phenomic and genomic characterization uncovers novel biology.</title>
        <authorList>
            <person name="Wiegand S."/>
            <person name="Jogler M."/>
            <person name="Boedeker C."/>
            <person name="Pinto D."/>
            <person name="Vollmers J."/>
            <person name="Rivas-Marin E."/>
            <person name="Kohn T."/>
            <person name="Peeters S.H."/>
            <person name="Heuer A."/>
            <person name="Rast P."/>
            <person name="Oberbeckmann S."/>
            <person name="Bunk B."/>
            <person name="Jeske O."/>
            <person name="Meyerdierks A."/>
            <person name="Storesund J.E."/>
            <person name="Kallscheuer N."/>
            <person name="Luecker S."/>
            <person name="Lage O.M."/>
            <person name="Pohl T."/>
            <person name="Merkel B.J."/>
            <person name="Hornburger P."/>
            <person name="Mueller R.-W."/>
            <person name="Bruemmer F."/>
            <person name="Labrenz M."/>
            <person name="Spormann A.M."/>
            <person name="Op den Camp H."/>
            <person name="Overmann J."/>
            <person name="Amann R."/>
            <person name="Jetten M.S.M."/>
            <person name="Mascher T."/>
            <person name="Medema M.H."/>
            <person name="Devos D.P."/>
            <person name="Kaster A.-K."/>
            <person name="Ovreas L."/>
            <person name="Rohde M."/>
            <person name="Galperin M.Y."/>
            <person name="Jogler C."/>
        </authorList>
    </citation>
    <scope>NUCLEOTIDE SEQUENCE [LARGE SCALE GENOMIC DNA]</scope>
    <source>
        <strain evidence="5 6">Pla110</strain>
    </source>
</reference>
<sequence>MNPAASTSQSVELNSDSTLTETAYYQILHKIISGELPAGTELKSTRLARELDLSRTPILQALSRLLHDGIVIQEKNHRATVVPGAERWLMDIHELRILLEPPATEKAAHRLTEAQLAELRNLADAADPTKTENWKDSANRFDYQLHITIAEACGNLPLQESIRKCMSFKLLTYSYSSDAPDILKREYHEHLEILSALEQKLADTAGAAMKFHLLSSTRYLKTNTRYI</sequence>
<evidence type="ECO:0000256" key="2">
    <source>
        <dbReference type="ARBA" id="ARBA00023125"/>
    </source>
</evidence>
<accession>A0A518CM91</accession>
<dbReference type="Pfam" id="PF07729">
    <property type="entry name" value="FCD"/>
    <property type="match status" value="1"/>
</dbReference>
<dbReference type="AlphaFoldDB" id="A0A518CM91"/>
<protein>
    <submittedName>
        <fullName evidence="5">Transcriptional regulator NanR</fullName>
    </submittedName>
</protein>
<dbReference type="RefSeq" id="WP_197440635.1">
    <property type="nucleotide sequence ID" value="NZ_CP036281.1"/>
</dbReference>
<dbReference type="SUPFAM" id="SSF46785">
    <property type="entry name" value="Winged helix' DNA-binding domain"/>
    <property type="match status" value="1"/>
</dbReference>
<dbReference type="GO" id="GO:0003700">
    <property type="term" value="F:DNA-binding transcription factor activity"/>
    <property type="evidence" value="ECO:0007669"/>
    <property type="project" value="InterPro"/>
</dbReference>
<proteinExistence type="predicted"/>
<evidence type="ECO:0000313" key="6">
    <source>
        <dbReference type="Proteomes" id="UP000317178"/>
    </source>
</evidence>
<organism evidence="5 6">
    <name type="scientific">Polystyrenella longa</name>
    <dbReference type="NCBI Taxonomy" id="2528007"/>
    <lineage>
        <taxon>Bacteria</taxon>
        <taxon>Pseudomonadati</taxon>
        <taxon>Planctomycetota</taxon>
        <taxon>Planctomycetia</taxon>
        <taxon>Planctomycetales</taxon>
        <taxon>Planctomycetaceae</taxon>
        <taxon>Polystyrenella</taxon>
    </lineage>
</organism>
<dbReference type="GO" id="GO:0003677">
    <property type="term" value="F:DNA binding"/>
    <property type="evidence" value="ECO:0007669"/>
    <property type="project" value="UniProtKB-KW"/>
</dbReference>